<dbReference type="EMBL" id="CP070969">
    <property type="protein sequence ID" value="QSF46453.1"/>
    <property type="molecule type" value="Genomic_DNA"/>
</dbReference>
<dbReference type="Proteomes" id="UP000663452">
    <property type="component" value="Chromosome"/>
</dbReference>
<keyword evidence="2" id="KW-1185">Reference proteome</keyword>
<proteinExistence type="predicted"/>
<protein>
    <submittedName>
        <fullName evidence="1">Uncharacterized protein</fullName>
    </submittedName>
</protein>
<evidence type="ECO:0000313" key="2">
    <source>
        <dbReference type="Proteomes" id="UP000663452"/>
    </source>
</evidence>
<gene>
    <name evidence="1" type="ORF">JRJ22_07690</name>
</gene>
<reference evidence="1 2" key="1">
    <citation type="submission" date="2021-02" db="EMBL/GenBank/DDBJ databases">
        <title>Paenibacillus tianjinensis sp. nov.</title>
        <authorList>
            <person name="Liu H."/>
        </authorList>
    </citation>
    <scope>NUCLEOTIDE SEQUENCE [LARGE SCALE GENOMIC DNA]</scope>
    <source>
        <strain evidence="1 2">TB2019</strain>
    </source>
</reference>
<sequence>MQAEGKKVLGIGASAPENPCYYFVCKRKQKVDSGRGAKNKWENTEE</sequence>
<name>A0ABX7LHU9_9BACL</name>
<accession>A0ABX7LHU9</accession>
<dbReference type="RefSeq" id="WP_206103931.1">
    <property type="nucleotide sequence ID" value="NZ_CP070969.1"/>
</dbReference>
<organism evidence="1 2">
    <name type="scientific">Paenibacillus tianjinensis</name>
    <dbReference type="NCBI Taxonomy" id="2810347"/>
    <lineage>
        <taxon>Bacteria</taxon>
        <taxon>Bacillati</taxon>
        <taxon>Bacillota</taxon>
        <taxon>Bacilli</taxon>
        <taxon>Bacillales</taxon>
        <taxon>Paenibacillaceae</taxon>
        <taxon>Paenibacillus</taxon>
    </lineage>
</organism>
<evidence type="ECO:0000313" key="1">
    <source>
        <dbReference type="EMBL" id="QSF46453.1"/>
    </source>
</evidence>